<name>A0ABR7Z5W7_9PSED</name>
<keyword evidence="2" id="KW-0472">Membrane</keyword>
<keyword evidence="7" id="KW-1185">Reference proteome</keyword>
<evidence type="ECO:0000256" key="1">
    <source>
        <dbReference type="ARBA" id="ARBA00004370"/>
    </source>
</evidence>
<evidence type="ECO:0000313" key="7">
    <source>
        <dbReference type="Proteomes" id="UP000805841"/>
    </source>
</evidence>
<evidence type="ECO:0000256" key="3">
    <source>
        <dbReference type="SAM" id="MobiDB-lite"/>
    </source>
</evidence>
<sequence length="239" mass="26507">MDRLFFHFAWLVACLLSAAAHAAPLPGEQDLLRERQQRLLDEQQRRLEDLQHLPGQEQAPQTPQLPASPRCFVIHEVALEGATRLSPADQRRLVEPYVGQCLGVAELNGLLTTITDLYISRGLVTSRAYLPQQGLASGRLVVRIVEGRLEGLVPGQGSGLTARELAMAFPGAPGDLLNLRAVEQMVDQLNRLPSNQVKMDLVPGEHVGGSRVQVNNTPAEPWRVSLSRYPTQRQRQRRP</sequence>
<dbReference type="InterPro" id="IPR035251">
    <property type="entry name" value="ShlB_POTRA"/>
</dbReference>
<dbReference type="PROSITE" id="PS51779">
    <property type="entry name" value="POTRA"/>
    <property type="match status" value="1"/>
</dbReference>
<protein>
    <submittedName>
        <fullName evidence="6">ShlB/FhaC/HecB family hemolysin secretion/activation protein</fullName>
    </submittedName>
</protein>
<evidence type="ECO:0000313" key="6">
    <source>
        <dbReference type="EMBL" id="MBD1600809.1"/>
    </source>
</evidence>
<dbReference type="PANTHER" id="PTHR34597:SF3">
    <property type="entry name" value="OUTER MEMBRANE TRANSPORTER CDIB"/>
    <property type="match status" value="1"/>
</dbReference>
<evidence type="ECO:0000259" key="5">
    <source>
        <dbReference type="PROSITE" id="PS51779"/>
    </source>
</evidence>
<dbReference type="Gene3D" id="3.10.20.310">
    <property type="entry name" value="membrane protein fhac"/>
    <property type="match status" value="2"/>
</dbReference>
<dbReference type="Pfam" id="PF08479">
    <property type="entry name" value="POTRA_2"/>
    <property type="match status" value="1"/>
</dbReference>
<keyword evidence="4" id="KW-0732">Signal</keyword>
<comment type="subcellular location">
    <subcellularLocation>
        <location evidence="1">Membrane</location>
    </subcellularLocation>
</comment>
<proteinExistence type="predicted"/>
<feature type="signal peptide" evidence="4">
    <location>
        <begin position="1"/>
        <end position="22"/>
    </location>
</feature>
<dbReference type="InterPro" id="IPR051544">
    <property type="entry name" value="TPS_OM_transporter"/>
</dbReference>
<gene>
    <name evidence="6" type="ORF">HAQ05_19170</name>
</gene>
<comment type="caution">
    <text evidence="6">The sequence shown here is derived from an EMBL/GenBank/DDBJ whole genome shotgun (WGS) entry which is preliminary data.</text>
</comment>
<organism evidence="6 7">
    <name type="scientific">Pseudomonas typographi</name>
    <dbReference type="NCBI Taxonomy" id="2715964"/>
    <lineage>
        <taxon>Bacteria</taxon>
        <taxon>Pseudomonadati</taxon>
        <taxon>Pseudomonadota</taxon>
        <taxon>Gammaproteobacteria</taxon>
        <taxon>Pseudomonadales</taxon>
        <taxon>Pseudomonadaceae</taxon>
        <taxon>Pseudomonas</taxon>
    </lineage>
</organism>
<accession>A0ABR7Z5W7</accession>
<dbReference type="InterPro" id="IPR034746">
    <property type="entry name" value="POTRA"/>
</dbReference>
<feature type="domain" description="POTRA" evidence="5">
    <location>
        <begin position="72"/>
        <end position="147"/>
    </location>
</feature>
<evidence type="ECO:0000256" key="2">
    <source>
        <dbReference type="ARBA" id="ARBA00023136"/>
    </source>
</evidence>
<feature type="region of interest" description="Disordered" evidence="3">
    <location>
        <begin position="206"/>
        <end position="239"/>
    </location>
</feature>
<reference evidence="6 7" key="1">
    <citation type="journal article" date="2020" name="Insects">
        <title>Bacteria Belonging to Pseudomonas typographi sp. nov. from the Bark Beetle Ips typographus Have Genomic Potential to Aid in the Host Ecology.</title>
        <authorList>
            <person name="Peral-Aranega E."/>
            <person name="Saati-Santamaria Z."/>
            <person name="Kolarik M."/>
            <person name="Rivas R."/>
            <person name="Garcia-Fraile P."/>
        </authorList>
    </citation>
    <scope>NUCLEOTIDE SEQUENCE [LARGE SCALE GENOMIC DNA]</scope>
    <source>
        <strain evidence="6 7">CA3A</strain>
    </source>
</reference>
<dbReference type="Proteomes" id="UP000805841">
    <property type="component" value="Unassembled WGS sequence"/>
</dbReference>
<dbReference type="PANTHER" id="PTHR34597">
    <property type="entry name" value="SLR1661 PROTEIN"/>
    <property type="match status" value="1"/>
</dbReference>
<dbReference type="EMBL" id="JAAOCA010000025">
    <property type="protein sequence ID" value="MBD1600809.1"/>
    <property type="molecule type" value="Genomic_DNA"/>
</dbReference>
<dbReference type="InterPro" id="IPR013686">
    <property type="entry name" value="Polypept-transport_assoc_ShlB"/>
</dbReference>
<evidence type="ECO:0000256" key="4">
    <source>
        <dbReference type="SAM" id="SignalP"/>
    </source>
</evidence>
<feature type="chain" id="PRO_5045754249" evidence="4">
    <location>
        <begin position="23"/>
        <end position="239"/>
    </location>
</feature>
<dbReference type="Pfam" id="PF17287">
    <property type="entry name" value="POTRA_3"/>
    <property type="match status" value="1"/>
</dbReference>